<organism evidence="1">
    <name type="scientific">Vitrella brassicaformis</name>
    <dbReference type="NCBI Taxonomy" id="1169539"/>
    <lineage>
        <taxon>Eukaryota</taxon>
        <taxon>Sar</taxon>
        <taxon>Alveolata</taxon>
        <taxon>Colpodellida</taxon>
        <taxon>Vitrellaceae</taxon>
        <taxon>Vitrella</taxon>
    </lineage>
</organism>
<dbReference type="AlphaFoldDB" id="A0A7S1PDS5"/>
<proteinExistence type="predicted"/>
<name>A0A7S1PDS5_9ALVE</name>
<protein>
    <submittedName>
        <fullName evidence="1">Uncharacterized protein</fullName>
    </submittedName>
</protein>
<reference evidence="1" key="1">
    <citation type="submission" date="2021-01" db="EMBL/GenBank/DDBJ databases">
        <authorList>
            <person name="Corre E."/>
            <person name="Pelletier E."/>
            <person name="Niang G."/>
            <person name="Scheremetjew M."/>
            <person name="Finn R."/>
            <person name="Kale V."/>
            <person name="Holt S."/>
            <person name="Cochrane G."/>
            <person name="Meng A."/>
            <person name="Brown T."/>
            <person name="Cohen L."/>
        </authorList>
    </citation>
    <scope>NUCLEOTIDE SEQUENCE</scope>
    <source>
        <strain evidence="1">CCMP3346</strain>
    </source>
</reference>
<accession>A0A7S1PDS5</accession>
<sequence length="128" mass="13985">MPHARAAGVCPFLCAFSAPASRERQDSPTSLVASVSQGFLNADRGNQNQRSKMGSRSIHHTPDTFVVLSLFVFISVARPPSDSTMHPARLRTFTAGILVADSSRVSLLQQLRPLPPRCRDATKRISQQ</sequence>
<dbReference type="EMBL" id="HBGB01050343">
    <property type="protein sequence ID" value="CAD9074425.1"/>
    <property type="molecule type" value="Transcribed_RNA"/>
</dbReference>
<gene>
    <name evidence="1" type="ORF">VBRA1451_LOCUS29513</name>
</gene>
<evidence type="ECO:0000313" key="1">
    <source>
        <dbReference type="EMBL" id="CAD9074425.1"/>
    </source>
</evidence>